<evidence type="ECO:0008006" key="5">
    <source>
        <dbReference type="Google" id="ProtNLM"/>
    </source>
</evidence>
<dbReference type="PANTHER" id="PTHR34075:SF5">
    <property type="entry name" value="BLR3430 PROTEIN"/>
    <property type="match status" value="1"/>
</dbReference>
<evidence type="ECO:0000313" key="4">
    <source>
        <dbReference type="Proteomes" id="UP001500738"/>
    </source>
</evidence>
<dbReference type="Gene3D" id="6.10.30.10">
    <property type="match status" value="1"/>
</dbReference>
<dbReference type="InterPro" id="IPR012340">
    <property type="entry name" value="NA-bd_OB-fold"/>
</dbReference>
<feature type="domain" description="ChsH2 C-terminal OB-fold" evidence="1">
    <location>
        <begin position="59"/>
        <end position="122"/>
    </location>
</feature>
<sequence length="137" mass="15306">MTAEPSRILPVIDRDSEAYWTWGREGRLAIHRCGDCGYYVHPPVPFCPQCESRKVAPEAVSGRGRVVTFTVNHKAWVPRLPVPYVLALVGIDEQNDVRIPCNIVDCAPEDVTFGMAVEAVFEPSGDLWIPLFRPVQS</sequence>
<gene>
    <name evidence="3" type="ORF">GCM10009115_34050</name>
</gene>
<dbReference type="Proteomes" id="UP001500738">
    <property type="component" value="Unassembled WGS sequence"/>
</dbReference>
<protein>
    <recommendedName>
        <fullName evidence="5">DNA-binding protein</fullName>
    </recommendedName>
</protein>
<evidence type="ECO:0000259" key="2">
    <source>
        <dbReference type="Pfam" id="PF12172"/>
    </source>
</evidence>
<name>A0ABP3XR56_9SPHN</name>
<accession>A0ABP3XR56</accession>
<evidence type="ECO:0000259" key="1">
    <source>
        <dbReference type="Pfam" id="PF01796"/>
    </source>
</evidence>
<dbReference type="PANTHER" id="PTHR34075">
    <property type="entry name" value="BLR3430 PROTEIN"/>
    <property type="match status" value="1"/>
</dbReference>
<reference evidence="4" key="1">
    <citation type="journal article" date="2019" name="Int. J. Syst. Evol. Microbiol.">
        <title>The Global Catalogue of Microorganisms (GCM) 10K type strain sequencing project: providing services to taxonomists for standard genome sequencing and annotation.</title>
        <authorList>
            <consortium name="The Broad Institute Genomics Platform"/>
            <consortium name="The Broad Institute Genome Sequencing Center for Infectious Disease"/>
            <person name="Wu L."/>
            <person name="Ma J."/>
        </authorList>
    </citation>
    <scope>NUCLEOTIDE SEQUENCE [LARGE SCALE GENOMIC DNA]</scope>
    <source>
        <strain evidence="4">JCM 15910</strain>
    </source>
</reference>
<dbReference type="Pfam" id="PF12172">
    <property type="entry name" value="zf-ChsH2"/>
    <property type="match status" value="1"/>
</dbReference>
<feature type="domain" description="ChsH2 rubredoxin-like zinc ribbon" evidence="2">
    <location>
        <begin position="23"/>
        <end position="55"/>
    </location>
</feature>
<proteinExistence type="predicted"/>
<dbReference type="SUPFAM" id="SSF50249">
    <property type="entry name" value="Nucleic acid-binding proteins"/>
    <property type="match status" value="1"/>
</dbReference>
<dbReference type="InterPro" id="IPR022002">
    <property type="entry name" value="ChsH2_Znr"/>
</dbReference>
<dbReference type="InterPro" id="IPR002878">
    <property type="entry name" value="ChsH2_C"/>
</dbReference>
<dbReference type="InterPro" id="IPR052513">
    <property type="entry name" value="Thioester_dehydratase-like"/>
</dbReference>
<comment type="caution">
    <text evidence="3">The sequence shown here is derived from an EMBL/GenBank/DDBJ whole genome shotgun (WGS) entry which is preliminary data.</text>
</comment>
<dbReference type="EMBL" id="BAAAFE010000013">
    <property type="protein sequence ID" value="GAA0867179.1"/>
    <property type="molecule type" value="Genomic_DNA"/>
</dbReference>
<evidence type="ECO:0000313" key="3">
    <source>
        <dbReference type="EMBL" id="GAA0867179.1"/>
    </source>
</evidence>
<organism evidence="3 4">
    <name type="scientific">Sphingopyxis soli</name>
    <dbReference type="NCBI Taxonomy" id="592051"/>
    <lineage>
        <taxon>Bacteria</taxon>
        <taxon>Pseudomonadati</taxon>
        <taxon>Pseudomonadota</taxon>
        <taxon>Alphaproteobacteria</taxon>
        <taxon>Sphingomonadales</taxon>
        <taxon>Sphingomonadaceae</taxon>
        <taxon>Sphingopyxis</taxon>
    </lineage>
</organism>
<dbReference type="Pfam" id="PF01796">
    <property type="entry name" value="OB_ChsH2_C"/>
    <property type="match status" value="1"/>
</dbReference>
<dbReference type="RefSeq" id="WP_215350342.1">
    <property type="nucleotide sequence ID" value="NZ_BAAAFE010000013.1"/>
</dbReference>
<keyword evidence="4" id="KW-1185">Reference proteome</keyword>